<feature type="transmembrane region" description="Helical" evidence="2">
    <location>
        <begin position="12"/>
        <end position="31"/>
    </location>
</feature>
<evidence type="ECO:0000259" key="3">
    <source>
        <dbReference type="Pfam" id="PF20152"/>
    </source>
</evidence>
<feature type="transmembrane region" description="Helical" evidence="2">
    <location>
        <begin position="107"/>
        <end position="130"/>
    </location>
</feature>
<feature type="transmembrane region" description="Helical" evidence="2">
    <location>
        <begin position="185"/>
        <end position="203"/>
    </location>
</feature>
<feature type="transmembrane region" description="Helical" evidence="2">
    <location>
        <begin position="67"/>
        <end position="95"/>
    </location>
</feature>
<feature type="compositionally biased region" description="Polar residues" evidence="1">
    <location>
        <begin position="284"/>
        <end position="299"/>
    </location>
</feature>
<keyword evidence="5" id="KW-1185">Reference proteome</keyword>
<keyword evidence="2" id="KW-0812">Transmembrane</keyword>
<feature type="region of interest" description="Disordered" evidence="1">
    <location>
        <begin position="269"/>
        <end position="315"/>
    </location>
</feature>
<gene>
    <name evidence="4" type="ORF">VKT23_013836</name>
</gene>
<proteinExistence type="predicted"/>
<feature type="transmembrane region" description="Helical" evidence="2">
    <location>
        <begin position="142"/>
        <end position="164"/>
    </location>
</feature>
<dbReference type="InterPro" id="IPR045339">
    <property type="entry name" value="DUF6534"/>
</dbReference>
<dbReference type="PANTHER" id="PTHR40465">
    <property type="entry name" value="CHROMOSOME 1, WHOLE GENOME SHOTGUN SEQUENCE"/>
    <property type="match status" value="1"/>
</dbReference>
<feature type="transmembrane region" description="Helical" evidence="2">
    <location>
        <begin position="209"/>
        <end position="232"/>
    </location>
</feature>
<dbReference type="Pfam" id="PF20152">
    <property type="entry name" value="DUF6534"/>
    <property type="match status" value="1"/>
</dbReference>
<evidence type="ECO:0000313" key="5">
    <source>
        <dbReference type="Proteomes" id="UP001498398"/>
    </source>
</evidence>
<comment type="caution">
    <text evidence="4">The sequence shown here is derived from an EMBL/GenBank/DDBJ whole genome shotgun (WGS) entry which is preliminary data.</text>
</comment>
<sequence>MSSQPAGIEMTFGMLFIGCTFNAWLFGIACFQYGRYISMSMILSYCFFPLALTYFEESIRANDSIFIHIMVALLLICDLVYTCGVIWMVWEYLVVNYANPSALTKCVWAYALNPFFGSVQAYLFHSFLIWRFTKFADALPTATSWVAVQFAMDLVLAALVTFTLQRARTAFEETNVVLNRLIRGSIQAGSLAAIFEMGNLIAFRVAPNSFVYMVFAIGLGRTFSITTLDALLCRSTLQEMLKGPHEFKTFNNTFQLQNSAERGIRIQTETHKDFTTDDPEESASTDSPDMRYTGTNESKAGSLHGGAGQAHSLSV</sequence>
<evidence type="ECO:0000256" key="1">
    <source>
        <dbReference type="SAM" id="MobiDB-lite"/>
    </source>
</evidence>
<reference evidence="4 5" key="1">
    <citation type="submission" date="2024-01" db="EMBL/GenBank/DDBJ databases">
        <title>A draft genome for the cacao thread blight pathogen Marasmiellus scandens.</title>
        <authorList>
            <person name="Baruah I.K."/>
            <person name="Leung J."/>
            <person name="Bukari Y."/>
            <person name="Amoako-Attah I."/>
            <person name="Meinhardt L.W."/>
            <person name="Bailey B.A."/>
            <person name="Cohen S.P."/>
        </authorList>
    </citation>
    <scope>NUCLEOTIDE SEQUENCE [LARGE SCALE GENOMIC DNA]</scope>
    <source>
        <strain evidence="4 5">GH-19</strain>
    </source>
</reference>
<name>A0ABR1J6M3_9AGAR</name>
<dbReference type="PANTHER" id="PTHR40465:SF1">
    <property type="entry name" value="DUF6534 DOMAIN-CONTAINING PROTEIN"/>
    <property type="match status" value="1"/>
</dbReference>
<keyword evidence="2" id="KW-0472">Membrane</keyword>
<evidence type="ECO:0000256" key="2">
    <source>
        <dbReference type="SAM" id="Phobius"/>
    </source>
</evidence>
<protein>
    <recommendedName>
        <fullName evidence="3">DUF6534 domain-containing protein</fullName>
    </recommendedName>
</protein>
<feature type="transmembrane region" description="Helical" evidence="2">
    <location>
        <begin position="36"/>
        <end position="55"/>
    </location>
</feature>
<dbReference type="Proteomes" id="UP001498398">
    <property type="component" value="Unassembled WGS sequence"/>
</dbReference>
<feature type="domain" description="DUF6534" evidence="3">
    <location>
        <begin position="150"/>
        <end position="235"/>
    </location>
</feature>
<keyword evidence="2" id="KW-1133">Transmembrane helix</keyword>
<evidence type="ECO:0000313" key="4">
    <source>
        <dbReference type="EMBL" id="KAK7448080.1"/>
    </source>
</evidence>
<dbReference type="EMBL" id="JBANRG010000039">
    <property type="protein sequence ID" value="KAK7448080.1"/>
    <property type="molecule type" value="Genomic_DNA"/>
</dbReference>
<organism evidence="4 5">
    <name type="scientific">Marasmiellus scandens</name>
    <dbReference type="NCBI Taxonomy" id="2682957"/>
    <lineage>
        <taxon>Eukaryota</taxon>
        <taxon>Fungi</taxon>
        <taxon>Dikarya</taxon>
        <taxon>Basidiomycota</taxon>
        <taxon>Agaricomycotina</taxon>
        <taxon>Agaricomycetes</taxon>
        <taxon>Agaricomycetidae</taxon>
        <taxon>Agaricales</taxon>
        <taxon>Marasmiineae</taxon>
        <taxon>Omphalotaceae</taxon>
        <taxon>Marasmiellus</taxon>
    </lineage>
</organism>
<accession>A0ABR1J6M3</accession>